<accession>A0A3G9IT15</accession>
<proteinExistence type="predicted"/>
<reference evidence="1 2" key="1">
    <citation type="submission" date="2018-11" db="EMBL/GenBank/DDBJ databases">
        <title>Complete genome sequence of Nocardioides baekrokdamisoli strain KCTC 39748.</title>
        <authorList>
            <person name="Kang S.W."/>
            <person name="Lee K.C."/>
            <person name="Kim K.K."/>
            <person name="Kim J.S."/>
            <person name="Kim D.S."/>
            <person name="Ko S.H."/>
            <person name="Yang S.H."/>
            <person name="Shin Y.K."/>
            <person name="Lee J.S."/>
        </authorList>
    </citation>
    <scope>NUCLEOTIDE SEQUENCE [LARGE SCALE GENOMIC DNA]</scope>
    <source>
        <strain evidence="1 2">KCTC 39748</strain>
    </source>
</reference>
<dbReference type="OrthoDB" id="1029638at2"/>
<dbReference type="AlphaFoldDB" id="A0A3G9IT15"/>
<sequence length="861" mass="93510">MRLELSRNVTVHRLSPDGFVCDWLISPVTGRPCEDLGLVVDADGSPWDRDGKLGRWRLTQGPDVAPVKDALYAAVRPALPESVPTTGDDLDRHHTPPNGVIERSIFCYTPTYRTFTATTVLEVDQPETRVLRFRSTGPLRVWVGGVLVLDHAEFGYMHPWVRDVEVLLPSGATEVAVWSLNVALREVRQTVSLQIVGLPVRVLLPTPGADPVLSAQAEALLEGVGVRTWESDGQSFELSGPVGARLQVSVNGASAGVVQLGAQGRATVTVDEAKGDSSQASMLGTGEMTVRVEVDDDRAAAHRDFLVANLPFEIRDEPVGGPEDWRLELLTHVAASTGSARALARAALSADGIAVTEDDLATALQFIADRCDCADFETVGLMLLWHRVPAERWELGLRDRVRDALLGFKYWIDQPGLDAMCYFTENHQMVWHTAETLVGEVFADEKFTNAGWTGAEHAAHGSAMALAWIRRKLTSGFSEFDSNAYLAIDALALVALVDHASDQSLRTAARTLLDKVLLTLATNSWRGVHGAAHGRSYTPTLRAACLEETAPIMWWAWGMGALNEAVLPATALATSPSYAVPEVVRAIATDADADWTGTQHYEGAYAFERDLLVRDYASDMVIRRGRGGMVASVQDYRYGLPGLQEHVWGITLPGQLQVWAVAPAAYNHGSHTRPSGWVGNLVLPRVRQHDRTVIALYAEASAPTLPAVHLWFPADRFEEWAEYGEWLIGRRGVGLVAVAAEGGFEPDRTGDEAWQRWVPRTGRSLVAVHGDDSIGSLEDFADSLPTLTWRRDGGALVDGPASLELDWNGPFLVDGSAADVARPPHLTNPACTVVDGTDPVVVRWGGRELVLPALADEGNTV</sequence>
<dbReference type="Proteomes" id="UP000271573">
    <property type="component" value="Chromosome"/>
</dbReference>
<gene>
    <name evidence="1" type="ORF">Back2_10480</name>
</gene>
<protein>
    <submittedName>
        <fullName evidence="1">Uncharacterized protein</fullName>
    </submittedName>
</protein>
<keyword evidence="2" id="KW-1185">Reference proteome</keyword>
<organism evidence="1 2">
    <name type="scientific">Nocardioides baekrokdamisoli</name>
    <dbReference type="NCBI Taxonomy" id="1804624"/>
    <lineage>
        <taxon>Bacteria</taxon>
        <taxon>Bacillati</taxon>
        <taxon>Actinomycetota</taxon>
        <taxon>Actinomycetes</taxon>
        <taxon>Propionibacteriales</taxon>
        <taxon>Nocardioidaceae</taxon>
        <taxon>Nocardioides</taxon>
    </lineage>
</organism>
<evidence type="ECO:0000313" key="1">
    <source>
        <dbReference type="EMBL" id="BBH16761.1"/>
    </source>
</evidence>
<dbReference type="KEGG" id="nbe:Back2_10480"/>
<evidence type="ECO:0000313" key="2">
    <source>
        <dbReference type="Proteomes" id="UP000271573"/>
    </source>
</evidence>
<dbReference type="EMBL" id="AP019307">
    <property type="protein sequence ID" value="BBH16761.1"/>
    <property type="molecule type" value="Genomic_DNA"/>
</dbReference>
<dbReference type="RefSeq" id="WP_125567389.1">
    <property type="nucleotide sequence ID" value="NZ_AP019307.1"/>
</dbReference>
<name>A0A3G9IT15_9ACTN</name>